<keyword evidence="2" id="KW-1185">Reference proteome</keyword>
<evidence type="ECO:0000313" key="1">
    <source>
        <dbReference type="EMBL" id="AWG21746.1"/>
    </source>
</evidence>
<dbReference type="OrthoDB" id="1489647at2"/>
<organism evidence="1 2">
    <name type="scientific">Flavobacterium faecale</name>
    <dbReference type="NCBI Taxonomy" id="1355330"/>
    <lineage>
        <taxon>Bacteria</taxon>
        <taxon>Pseudomonadati</taxon>
        <taxon>Bacteroidota</taxon>
        <taxon>Flavobacteriia</taxon>
        <taxon>Flavobacteriales</taxon>
        <taxon>Flavobacteriaceae</taxon>
        <taxon>Flavobacterium</taxon>
    </lineage>
</organism>
<name>A0A2S1LDZ4_9FLAO</name>
<protein>
    <submittedName>
        <fullName evidence="1">Uncharacterized protein</fullName>
    </submittedName>
</protein>
<dbReference type="AlphaFoldDB" id="A0A2S1LDZ4"/>
<proteinExistence type="predicted"/>
<dbReference type="Proteomes" id="UP000244527">
    <property type="component" value="Chromosome"/>
</dbReference>
<sequence length="68" mass="8149">MIDPNYIDFTSNPNFGLFNDNVDGYTIRQIEDALIGQKKWNDWRDNIKNKYENETENNLDALFIFWSI</sequence>
<accession>A0A2S1LDZ4</accession>
<dbReference type="RefSeq" id="WP_108740683.1">
    <property type="nucleotide sequence ID" value="NZ_CP020918.1"/>
</dbReference>
<gene>
    <name evidence="1" type="ORF">FFWV33_09435</name>
</gene>
<dbReference type="KEGG" id="ffa:FFWV33_09435"/>
<dbReference type="EMBL" id="CP020918">
    <property type="protein sequence ID" value="AWG21746.1"/>
    <property type="molecule type" value="Genomic_DNA"/>
</dbReference>
<evidence type="ECO:0000313" key="2">
    <source>
        <dbReference type="Proteomes" id="UP000244527"/>
    </source>
</evidence>
<reference evidence="1 2" key="1">
    <citation type="submission" date="2017-04" db="EMBL/GenBank/DDBJ databases">
        <title>Compelte genome sequence of WV33.</title>
        <authorList>
            <person name="Lee P.C."/>
        </authorList>
    </citation>
    <scope>NUCLEOTIDE SEQUENCE [LARGE SCALE GENOMIC DNA]</scope>
    <source>
        <strain evidence="1 2">WV33</strain>
    </source>
</reference>